<keyword evidence="3" id="KW-0223">Dioxygenase</keyword>
<keyword evidence="4" id="KW-0560">Oxidoreductase</keyword>
<sequence>MATQTQTKKTVSQALASISLTGSPVPIRSAGSLEKLEKIDLTPTIGTEFGRDVQLSQLLKAENSDTLIRDLAVLISERGVAFFRNQDITIDEQKQLGTRLGELSGKPESSKLHVHPLTETNAELGDEISIISSERRASATLPDFSRLASRGWHADITFEPVPSDYAILKLRELPQFNGSVTGGDTLWASGYEVYDRLSPSFAKYLETLTAAHEAHYFRDAATAFGYSIREQVRLSPSFAKYLETLTAAHEAHYFRDAATAFGYSIREQVRGSPGNFGDALEAVHPVIRTNPVTGWKSVFVNPEFTKRIIGVTRDESDFILNYVFSLIHQNHDLQVRFKWNKNHDLQVRFKWNKNDIAIWDNRSVFHTATYDYEKILRVGDRVVSLGEKPYFDPKSKSRREYLGSQHSFNLGETAVQQ</sequence>
<evidence type="ECO:0000256" key="3">
    <source>
        <dbReference type="ARBA" id="ARBA00022964"/>
    </source>
</evidence>
<evidence type="ECO:0000256" key="4">
    <source>
        <dbReference type="ARBA" id="ARBA00023002"/>
    </source>
</evidence>
<proteinExistence type="inferred from homology"/>
<dbReference type="PANTHER" id="PTHR30468:SF10">
    <property type="entry name" value="TAUD_TFDA-LIKE DOMAIN-CONTAINING PROTEIN"/>
    <property type="match status" value="1"/>
</dbReference>
<dbReference type="GO" id="GO:0005737">
    <property type="term" value="C:cytoplasm"/>
    <property type="evidence" value="ECO:0007669"/>
    <property type="project" value="TreeGrafter"/>
</dbReference>
<keyword evidence="5" id="KW-0408">Iron</keyword>
<feature type="domain" description="TauD/TfdA-like" evidence="6">
    <location>
        <begin position="344"/>
        <end position="374"/>
    </location>
</feature>
<keyword evidence="2" id="KW-0479">Metal-binding</keyword>
<dbReference type="Pfam" id="PF02668">
    <property type="entry name" value="TauD"/>
    <property type="match status" value="2"/>
</dbReference>
<protein>
    <recommendedName>
        <fullName evidence="6">TauD/TfdA-like domain-containing protein</fullName>
    </recommendedName>
</protein>
<dbReference type="InterPro" id="IPR051323">
    <property type="entry name" value="AtsK-like"/>
</dbReference>
<evidence type="ECO:0000256" key="1">
    <source>
        <dbReference type="ARBA" id="ARBA00005896"/>
    </source>
</evidence>
<evidence type="ECO:0000256" key="2">
    <source>
        <dbReference type="ARBA" id="ARBA00022723"/>
    </source>
</evidence>
<dbReference type="Proteomes" id="UP000663861">
    <property type="component" value="Unassembled WGS sequence"/>
</dbReference>
<comment type="similarity">
    <text evidence="1">Belongs to the TfdA dioxygenase family.</text>
</comment>
<evidence type="ECO:0000313" key="8">
    <source>
        <dbReference type="Proteomes" id="UP000663861"/>
    </source>
</evidence>
<organism evidence="7 8">
    <name type="scientific">Rhizoctonia solani</name>
    <dbReference type="NCBI Taxonomy" id="456999"/>
    <lineage>
        <taxon>Eukaryota</taxon>
        <taxon>Fungi</taxon>
        <taxon>Dikarya</taxon>
        <taxon>Basidiomycota</taxon>
        <taxon>Agaricomycotina</taxon>
        <taxon>Agaricomycetes</taxon>
        <taxon>Cantharellales</taxon>
        <taxon>Ceratobasidiaceae</taxon>
        <taxon>Rhizoctonia</taxon>
    </lineage>
</organism>
<evidence type="ECO:0000256" key="5">
    <source>
        <dbReference type="ARBA" id="ARBA00023004"/>
    </source>
</evidence>
<gene>
    <name evidence="7" type="ORF">RDB_LOCUS106956</name>
</gene>
<dbReference type="EMBL" id="CAJMWY010002338">
    <property type="protein sequence ID" value="CAE6487483.1"/>
    <property type="molecule type" value="Genomic_DNA"/>
</dbReference>
<dbReference type="GO" id="GO:0046872">
    <property type="term" value="F:metal ion binding"/>
    <property type="evidence" value="ECO:0007669"/>
    <property type="project" value="UniProtKB-KW"/>
</dbReference>
<feature type="domain" description="TauD/TfdA-like" evidence="6">
    <location>
        <begin position="40"/>
        <end position="342"/>
    </location>
</feature>
<name>A0A8H3CLV2_9AGAM</name>
<dbReference type="InterPro" id="IPR042098">
    <property type="entry name" value="TauD-like_sf"/>
</dbReference>
<dbReference type="PANTHER" id="PTHR30468">
    <property type="entry name" value="ALPHA-KETOGLUTARATE-DEPENDENT SULFONATE DIOXYGENASE"/>
    <property type="match status" value="1"/>
</dbReference>
<reference evidence="7" key="1">
    <citation type="submission" date="2021-01" db="EMBL/GenBank/DDBJ databases">
        <authorList>
            <person name="Kaushik A."/>
        </authorList>
    </citation>
    <scope>NUCLEOTIDE SEQUENCE</scope>
    <source>
        <strain evidence="7">AG4-RS23</strain>
    </source>
</reference>
<comment type="caution">
    <text evidence="7">The sequence shown here is derived from an EMBL/GenBank/DDBJ whole genome shotgun (WGS) entry which is preliminary data.</text>
</comment>
<accession>A0A8H3CLV2</accession>
<dbReference type="AlphaFoldDB" id="A0A8H3CLV2"/>
<dbReference type="SUPFAM" id="SSF51197">
    <property type="entry name" value="Clavaminate synthase-like"/>
    <property type="match status" value="1"/>
</dbReference>
<evidence type="ECO:0000259" key="6">
    <source>
        <dbReference type="Pfam" id="PF02668"/>
    </source>
</evidence>
<dbReference type="GO" id="GO:0016706">
    <property type="term" value="F:2-oxoglutarate-dependent dioxygenase activity"/>
    <property type="evidence" value="ECO:0007669"/>
    <property type="project" value="TreeGrafter"/>
</dbReference>
<evidence type="ECO:0000313" key="7">
    <source>
        <dbReference type="EMBL" id="CAE6487483.1"/>
    </source>
</evidence>
<dbReference type="InterPro" id="IPR003819">
    <property type="entry name" value="TauD/TfdA-like"/>
</dbReference>
<dbReference type="Gene3D" id="3.60.130.10">
    <property type="entry name" value="Clavaminate synthase-like"/>
    <property type="match status" value="3"/>
</dbReference>